<evidence type="ECO:0000256" key="7">
    <source>
        <dbReference type="ARBA" id="ARBA00022840"/>
    </source>
</evidence>
<evidence type="ECO:0000256" key="9">
    <source>
        <dbReference type="ARBA" id="ARBA00039149"/>
    </source>
</evidence>
<dbReference type="PANTHER" id="PTHR42914:SF1">
    <property type="entry name" value="7-CYANO-7-DEAZAGUANINE SYNTHASE"/>
    <property type="match status" value="1"/>
</dbReference>
<organism evidence="12 13">
    <name type="scientific">Ponticaulis profundi</name>
    <dbReference type="NCBI Taxonomy" id="2665222"/>
    <lineage>
        <taxon>Bacteria</taxon>
        <taxon>Pseudomonadati</taxon>
        <taxon>Pseudomonadota</taxon>
        <taxon>Alphaproteobacteria</taxon>
        <taxon>Hyphomonadales</taxon>
        <taxon>Hyphomonadaceae</taxon>
        <taxon>Ponticaulis</taxon>
    </lineage>
</organism>
<comment type="function">
    <text evidence="11">Catalyzes the ATP-dependent conversion of 7-carboxy-7-deazaguanine (CDG) to 7-cyano-7-deazaguanine (preQ(0)).</text>
</comment>
<reference evidence="13" key="1">
    <citation type="journal article" date="2019" name="Int. J. Syst. Evol. Microbiol.">
        <title>The Global Catalogue of Microorganisms (GCM) 10K type strain sequencing project: providing services to taxonomists for standard genome sequencing and annotation.</title>
        <authorList>
            <consortium name="The Broad Institute Genomics Platform"/>
            <consortium name="The Broad Institute Genome Sequencing Center for Infectious Disease"/>
            <person name="Wu L."/>
            <person name="Ma J."/>
        </authorList>
    </citation>
    <scope>NUCLEOTIDE SEQUENCE [LARGE SCALE GENOMIC DNA]</scope>
    <source>
        <strain evidence="13">CGMCC-1.15741</strain>
    </source>
</reference>
<dbReference type="Gene3D" id="3.40.50.620">
    <property type="entry name" value="HUPs"/>
    <property type="match status" value="1"/>
</dbReference>
<dbReference type="PIRSF" id="PIRSF006293">
    <property type="entry name" value="ExsB"/>
    <property type="match status" value="1"/>
</dbReference>
<dbReference type="Proteomes" id="UP001596303">
    <property type="component" value="Unassembled WGS sequence"/>
</dbReference>
<dbReference type="CDD" id="cd01995">
    <property type="entry name" value="QueC-like"/>
    <property type="match status" value="1"/>
</dbReference>
<dbReference type="NCBIfam" id="TIGR00364">
    <property type="entry name" value="7-cyano-7-deazaguanine synthase QueC"/>
    <property type="match status" value="1"/>
</dbReference>
<keyword evidence="6 11" id="KW-0862">Zinc</keyword>
<protein>
    <recommendedName>
        <fullName evidence="9 11">7-cyano-7-deazaguanine synthase</fullName>
        <ecNumber evidence="9 11">6.3.4.20</ecNumber>
    </recommendedName>
    <alternativeName>
        <fullName evidence="11">7-cyano-7-carbaguanine synthase</fullName>
    </alternativeName>
    <alternativeName>
        <fullName evidence="11">PreQ(0) synthase</fullName>
    </alternativeName>
    <alternativeName>
        <fullName evidence="11">Queuosine biosynthesis protein QueC</fullName>
    </alternativeName>
</protein>
<evidence type="ECO:0000256" key="3">
    <source>
        <dbReference type="ARBA" id="ARBA00022723"/>
    </source>
</evidence>
<keyword evidence="3 11" id="KW-0479">Metal-binding</keyword>
<gene>
    <name evidence="11 12" type="primary">queC</name>
    <name evidence="12" type="ORF">ACFQDM_02695</name>
</gene>
<proteinExistence type="inferred from homology"/>
<dbReference type="EMBL" id="JBHSSW010000003">
    <property type="protein sequence ID" value="MFC6196965.1"/>
    <property type="molecule type" value="Genomic_DNA"/>
</dbReference>
<keyword evidence="13" id="KW-1185">Reference proteome</keyword>
<feature type="binding site" evidence="11">
    <location>
        <position position="219"/>
    </location>
    <ligand>
        <name>Zn(2+)</name>
        <dbReference type="ChEBI" id="CHEBI:29105"/>
    </ligand>
</feature>
<evidence type="ECO:0000256" key="2">
    <source>
        <dbReference type="ARBA" id="ARBA00022598"/>
    </source>
</evidence>
<dbReference type="InterPro" id="IPR018317">
    <property type="entry name" value="QueC"/>
</dbReference>
<comment type="cofactor">
    <cofactor evidence="11">
        <name>Zn(2+)</name>
        <dbReference type="ChEBI" id="CHEBI:29105"/>
    </cofactor>
    <text evidence="11">Binds 1 zinc ion per subunit.</text>
</comment>
<feature type="binding site" evidence="11">
    <location>
        <position position="216"/>
    </location>
    <ligand>
        <name>Zn(2+)</name>
        <dbReference type="ChEBI" id="CHEBI:29105"/>
    </ligand>
</feature>
<comment type="similarity">
    <text evidence="8 11">Belongs to the QueC family.</text>
</comment>
<dbReference type="HAMAP" id="MF_01633">
    <property type="entry name" value="QueC"/>
    <property type="match status" value="1"/>
</dbReference>
<evidence type="ECO:0000256" key="11">
    <source>
        <dbReference type="HAMAP-Rule" id="MF_01633"/>
    </source>
</evidence>
<accession>A0ABW1S5V8</accession>
<dbReference type="SUPFAM" id="SSF52402">
    <property type="entry name" value="Adenine nucleotide alpha hydrolases-like"/>
    <property type="match status" value="1"/>
</dbReference>
<dbReference type="RefSeq" id="WP_377375107.1">
    <property type="nucleotide sequence ID" value="NZ_JBHSSW010000003.1"/>
</dbReference>
<comment type="caution">
    <text evidence="12">The sequence shown here is derived from an EMBL/GenBank/DDBJ whole genome shotgun (WGS) entry which is preliminary data.</text>
</comment>
<dbReference type="GO" id="GO:0016874">
    <property type="term" value="F:ligase activity"/>
    <property type="evidence" value="ECO:0007669"/>
    <property type="project" value="UniProtKB-KW"/>
</dbReference>
<evidence type="ECO:0000256" key="8">
    <source>
        <dbReference type="ARBA" id="ARBA00037993"/>
    </source>
</evidence>
<evidence type="ECO:0000256" key="6">
    <source>
        <dbReference type="ARBA" id="ARBA00022833"/>
    </source>
</evidence>
<keyword evidence="4 11" id="KW-0547">Nucleotide-binding</keyword>
<feature type="binding site" evidence="11">
    <location>
        <position position="213"/>
    </location>
    <ligand>
        <name>Zn(2+)</name>
        <dbReference type="ChEBI" id="CHEBI:29105"/>
    </ligand>
</feature>
<dbReference type="Pfam" id="PF06508">
    <property type="entry name" value="QueC"/>
    <property type="match status" value="1"/>
</dbReference>
<keyword evidence="7 11" id="KW-0067">ATP-binding</keyword>
<dbReference type="EC" id="6.3.4.20" evidence="9 11"/>
<sequence>MFKSNALVLFSGGQDSTVCLAWALRRYKNVSTVGFDYGQRHKIELICRQSVLSQFKSLNTFSETSLGEDIVLDLSVLGQVSETSLTRDVEISVANTGLPSTFVPGRNLIFLTLASAVAWRRGANTLVGGMCETDYSGYPDCRRTTLDAQEQALSLGLDREMAIETPLMHKSKADTFAMAKALGGEELVEVIVEETHTCYLGDRSHRHDWGYGCGTCPACELREKGWKEWTEAGRPVDETALD</sequence>
<dbReference type="PANTHER" id="PTHR42914">
    <property type="entry name" value="7-CYANO-7-DEAZAGUANINE SYNTHASE"/>
    <property type="match status" value="1"/>
</dbReference>
<keyword evidence="5 11" id="KW-0671">Queuosine biosynthesis</keyword>
<feature type="binding site" evidence="11">
    <location>
        <position position="198"/>
    </location>
    <ligand>
        <name>Zn(2+)</name>
        <dbReference type="ChEBI" id="CHEBI:29105"/>
    </ligand>
</feature>
<evidence type="ECO:0000256" key="1">
    <source>
        <dbReference type="ARBA" id="ARBA00005061"/>
    </source>
</evidence>
<dbReference type="InterPro" id="IPR014729">
    <property type="entry name" value="Rossmann-like_a/b/a_fold"/>
</dbReference>
<evidence type="ECO:0000313" key="13">
    <source>
        <dbReference type="Proteomes" id="UP001596303"/>
    </source>
</evidence>
<comment type="pathway">
    <text evidence="1 11">Purine metabolism; 7-cyano-7-deazaguanine biosynthesis.</text>
</comment>
<evidence type="ECO:0000256" key="4">
    <source>
        <dbReference type="ARBA" id="ARBA00022741"/>
    </source>
</evidence>
<evidence type="ECO:0000256" key="10">
    <source>
        <dbReference type="ARBA" id="ARBA00047890"/>
    </source>
</evidence>
<evidence type="ECO:0000256" key="5">
    <source>
        <dbReference type="ARBA" id="ARBA00022785"/>
    </source>
</evidence>
<comment type="catalytic activity">
    <reaction evidence="10 11">
        <text>7-carboxy-7-carbaguanine + NH4(+) + 2 ATP = 7-cyano-7-carbaguanine + 2 AMP + 2 diphosphate + 2 H(+)</text>
        <dbReference type="Rhea" id="RHEA:27982"/>
        <dbReference type="ChEBI" id="CHEBI:15378"/>
        <dbReference type="ChEBI" id="CHEBI:28938"/>
        <dbReference type="ChEBI" id="CHEBI:30616"/>
        <dbReference type="ChEBI" id="CHEBI:33019"/>
        <dbReference type="ChEBI" id="CHEBI:45075"/>
        <dbReference type="ChEBI" id="CHEBI:61036"/>
        <dbReference type="ChEBI" id="CHEBI:456215"/>
        <dbReference type="EC" id="6.3.4.20"/>
    </reaction>
</comment>
<evidence type="ECO:0000313" key="12">
    <source>
        <dbReference type="EMBL" id="MFC6196965.1"/>
    </source>
</evidence>
<keyword evidence="2 11" id="KW-0436">Ligase</keyword>
<feature type="binding site" evidence="11">
    <location>
        <begin position="10"/>
        <end position="20"/>
    </location>
    <ligand>
        <name>ATP</name>
        <dbReference type="ChEBI" id="CHEBI:30616"/>
    </ligand>
</feature>
<name>A0ABW1S5V8_9PROT</name>